<dbReference type="InterPro" id="IPR027417">
    <property type="entry name" value="P-loop_NTPase"/>
</dbReference>
<dbReference type="EMBL" id="PDKW01000038">
    <property type="protein sequence ID" value="PGH58640.1"/>
    <property type="molecule type" value="Genomic_DNA"/>
</dbReference>
<keyword evidence="5" id="KW-0864">Zinc transport</keyword>
<gene>
    <name evidence="8" type="ORF">CRT60_05750</name>
</gene>
<proteinExistence type="inferred from homology"/>
<dbReference type="InterPro" id="IPR050153">
    <property type="entry name" value="Metal_Ion_Import_ABC"/>
</dbReference>
<evidence type="ECO:0000256" key="2">
    <source>
        <dbReference type="ARBA" id="ARBA00022448"/>
    </source>
</evidence>
<dbReference type="Pfam" id="PF00005">
    <property type="entry name" value="ABC_tran"/>
    <property type="match status" value="1"/>
</dbReference>
<dbReference type="InterPro" id="IPR017871">
    <property type="entry name" value="ABC_transporter-like_CS"/>
</dbReference>
<evidence type="ECO:0000256" key="6">
    <source>
        <dbReference type="ARBA" id="ARBA00023065"/>
    </source>
</evidence>
<evidence type="ECO:0000313" key="8">
    <source>
        <dbReference type="EMBL" id="PGH58640.1"/>
    </source>
</evidence>
<keyword evidence="3" id="KW-0547">Nucleotide-binding</keyword>
<dbReference type="PROSITE" id="PS00211">
    <property type="entry name" value="ABC_TRANSPORTER_1"/>
    <property type="match status" value="1"/>
</dbReference>
<name>A0A2B8BLL2_9PROT</name>
<dbReference type="GO" id="GO:0016887">
    <property type="term" value="F:ATP hydrolysis activity"/>
    <property type="evidence" value="ECO:0007669"/>
    <property type="project" value="InterPro"/>
</dbReference>
<keyword evidence="9" id="KW-1185">Reference proteome</keyword>
<keyword evidence="4" id="KW-0067">ATP-binding</keyword>
<dbReference type="AlphaFoldDB" id="A0A2B8BLL2"/>
<dbReference type="InterPro" id="IPR003593">
    <property type="entry name" value="AAA+_ATPase"/>
</dbReference>
<feature type="domain" description="ABC transporter" evidence="7">
    <location>
        <begin position="14"/>
        <end position="242"/>
    </location>
</feature>
<keyword evidence="6" id="KW-0406">Ion transport</keyword>
<sequence length="256" mass="27671">MASTTADALATPLVRLTDLTLGYRRHPAVHHLSGGFREGSLTAVVGPNGAGKSTLLKAIVGALRPLDGRVTLHGLTAADIAYLPQQAEIERDFPIDVLDTVLLGHWRRVGLFRSIGPALTRQAGEALAAVGLSGFGRRPIAALSAGQFQRVLFARLLLQDARLILLDEPFTAIDARTTADLIEVVRRWHGERRTVVAVLHDLEQVRSHFPDTLLLAREPIAWGRTADALAPANLVRARAMAEGWDDEAAPCRRSAS</sequence>
<evidence type="ECO:0000256" key="1">
    <source>
        <dbReference type="ARBA" id="ARBA00005417"/>
    </source>
</evidence>
<organism evidence="8 9">
    <name type="scientific">Azospirillum palustre</name>
    <dbReference type="NCBI Taxonomy" id="2044885"/>
    <lineage>
        <taxon>Bacteria</taxon>
        <taxon>Pseudomonadati</taxon>
        <taxon>Pseudomonadota</taxon>
        <taxon>Alphaproteobacteria</taxon>
        <taxon>Rhodospirillales</taxon>
        <taxon>Azospirillaceae</taxon>
        <taxon>Azospirillum</taxon>
    </lineage>
</organism>
<dbReference type="Proteomes" id="UP000225379">
    <property type="component" value="Unassembled WGS sequence"/>
</dbReference>
<dbReference type="CDD" id="cd03235">
    <property type="entry name" value="ABC_Metallic_Cations"/>
    <property type="match status" value="1"/>
</dbReference>
<dbReference type="RefSeq" id="WP_098735467.1">
    <property type="nucleotide sequence ID" value="NZ_PDKW01000038.1"/>
</dbReference>
<keyword evidence="5" id="KW-0862">Zinc</keyword>
<evidence type="ECO:0000313" key="9">
    <source>
        <dbReference type="Proteomes" id="UP000225379"/>
    </source>
</evidence>
<reference evidence="9" key="1">
    <citation type="submission" date="2017-10" db="EMBL/GenBank/DDBJ databases">
        <authorList>
            <person name="Kravchenko I.K."/>
            <person name="Grouzdev D.S."/>
        </authorList>
    </citation>
    <scope>NUCLEOTIDE SEQUENCE [LARGE SCALE GENOMIC DNA]</scope>
    <source>
        <strain evidence="9">B2</strain>
    </source>
</reference>
<dbReference type="GO" id="GO:0005524">
    <property type="term" value="F:ATP binding"/>
    <property type="evidence" value="ECO:0007669"/>
    <property type="project" value="UniProtKB-KW"/>
</dbReference>
<dbReference type="OrthoDB" id="9806726at2"/>
<dbReference type="PANTHER" id="PTHR42734">
    <property type="entry name" value="METAL TRANSPORT SYSTEM ATP-BINDING PROTEIN TM_0124-RELATED"/>
    <property type="match status" value="1"/>
</dbReference>
<evidence type="ECO:0000259" key="7">
    <source>
        <dbReference type="PROSITE" id="PS50893"/>
    </source>
</evidence>
<dbReference type="PANTHER" id="PTHR42734:SF5">
    <property type="entry name" value="IRON TRANSPORT SYSTEM ATP-BINDING PROTEIN HI_0361-RELATED"/>
    <property type="match status" value="1"/>
</dbReference>
<comment type="similarity">
    <text evidence="1">Belongs to the ABC transporter superfamily.</text>
</comment>
<dbReference type="SMART" id="SM00382">
    <property type="entry name" value="AAA"/>
    <property type="match status" value="1"/>
</dbReference>
<keyword evidence="2" id="KW-0813">Transport</keyword>
<protein>
    <submittedName>
        <fullName evidence="8">ABC transporter</fullName>
    </submittedName>
</protein>
<comment type="caution">
    <text evidence="8">The sequence shown here is derived from an EMBL/GenBank/DDBJ whole genome shotgun (WGS) entry which is preliminary data.</text>
</comment>
<evidence type="ECO:0000256" key="3">
    <source>
        <dbReference type="ARBA" id="ARBA00022741"/>
    </source>
</evidence>
<dbReference type="SUPFAM" id="SSF52540">
    <property type="entry name" value="P-loop containing nucleoside triphosphate hydrolases"/>
    <property type="match status" value="1"/>
</dbReference>
<dbReference type="InterPro" id="IPR003439">
    <property type="entry name" value="ABC_transporter-like_ATP-bd"/>
</dbReference>
<evidence type="ECO:0000256" key="4">
    <source>
        <dbReference type="ARBA" id="ARBA00022840"/>
    </source>
</evidence>
<dbReference type="Gene3D" id="3.40.50.300">
    <property type="entry name" value="P-loop containing nucleotide triphosphate hydrolases"/>
    <property type="match status" value="1"/>
</dbReference>
<evidence type="ECO:0000256" key="5">
    <source>
        <dbReference type="ARBA" id="ARBA00022906"/>
    </source>
</evidence>
<accession>A0A2B8BLL2</accession>
<dbReference type="GO" id="GO:0006829">
    <property type="term" value="P:zinc ion transport"/>
    <property type="evidence" value="ECO:0007669"/>
    <property type="project" value="UniProtKB-KW"/>
</dbReference>
<dbReference type="PROSITE" id="PS50893">
    <property type="entry name" value="ABC_TRANSPORTER_2"/>
    <property type="match status" value="1"/>
</dbReference>